<dbReference type="InterPro" id="IPR001567">
    <property type="entry name" value="Pept_M3A_M3B_dom"/>
</dbReference>
<evidence type="ECO:0000256" key="6">
    <source>
        <dbReference type="ARBA" id="ARBA00022946"/>
    </source>
</evidence>
<evidence type="ECO:0000256" key="8">
    <source>
        <dbReference type="ARBA" id="ARBA00023128"/>
    </source>
</evidence>
<evidence type="ECO:0000256" key="3">
    <source>
        <dbReference type="ARBA" id="ARBA00022723"/>
    </source>
</evidence>
<dbReference type="InterPro" id="IPR011989">
    <property type="entry name" value="ARM-like"/>
</dbReference>
<dbReference type="HOGENOM" id="CLU_237892_0_0_1"/>
<dbReference type="InterPro" id="IPR006594">
    <property type="entry name" value="LisH"/>
</dbReference>
<dbReference type="GO" id="GO:0032367">
    <property type="term" value="P:intracellular cholesterol transport"/>
    <property type="evidence" value="ECO:0007669"/>
    <property type="project" value="InterPro"/>
</dbReference>
<evidence type="ECO:0000256" key="4">
    <source>
        <dbReference type="ARBA" id="ARBA00022801"/>
    </source>
</evidence>
<dbReference type="GO" id="GO:0006508">
    <property type="term" value="P:proteolysis"/>
    <property type="evidence" value="ECO:0007669"/>
    <property type="project" value="UniProtKB-KW"/>
</dbReference>
<proteinExistence type="inferred from homology"/>
<dbReference type="PANTHER" id="PTHR32059">
    <property type="entry name" value="RAB11-BINDING PROTEIN RELCH"/>
    <property type="match status" value="1"/>
</dbReference>
<comment type="cofactor">
    <cofactor evidence="9">
        <name>Zn(2+)</name>
        <dbReference type="ChEBI" id="CHEBI:29105"/>
    </cofactor>
    <text evidence="9">Binds 1 zinc ion.</text>
</comment>
<dbReference type="GO" id="GO:0004222">
    <property type="term" value="F:metalloendopeptidase activity"/>
    <property type="evidence" value="ECO:0007669"/>
    <property type="project" value="InterPro"/>
</dbReference>
<dbReference type="InterPro" id="IPR016024">
    <property type="entry name" value="ARM-type_fold"/>
</dbReference>
<keyword evidence="8" id="KW-0496">Mitochondrion</keyword>
<comment type="subcellular location">
    <subcellularLocation>
        <location evidence="1">Mitochondrion</location>
    </subcellularLocation>
</comment>
<dbReference type="InterPro" id="IPR024077">
    <property type="entry name" value="Neurolysin/TOP_dom2"/>
</dbReference>
<dbReference type="SUPFAM" id="SSF48371">
    <property type="entry name" value="ARM repeat"/>
    <property type="match status" value="1"/>
</dbReference>
<organism evidence="10">
    <name type="scientific">Dendroctonus ponderosae</name>
    <name type="common">Mountain pine beetle</name>
    <dbReference type="NCBI Taxonomy" id="77166"/>
    <lineage>
        <taxon>Eukaryota</taxon>
        <taxon>Metazoa</taxon>
        <taxon>Ecdysozoa</taxon>
        <taxon>Arthropoda</taxon>
        <taxon>Hexapoda</taxon>
        <taxon>Insecta</taxon>
        <taxon>Pterygota</taxon>
        <taxon>Neoptera</taxon>
        <taxon>Endopterygota</taxon>
        <taxon>Coleoptera</taxon>
        <taxon>Polyphaga</taxon>
        <taxon>Cucujiformia</taxon>
        <taxon>Curculionidae</taxon>
        <taxon>Scolytinae</taxon>
        <taxon>Dendroctonus</taxon>
    </lineage>
</organism>
<dbReference type="InterPro" id="IPR033851">
    <property type="entry name" value="M3A_MIP"/>
</dbReference>
<keyword evidence="2 9" id="KW-0645">Protease</keyword>
<gene>
    <name evidence="10" type="ORF">YQE_11696</name>
</gene>
<evidence type="ECO:0000256" key="1">
    <source>
        <dbReference type="ARBA" id="ARBA00004173"/>
    </source>
</evidence>
<dbReference type="GO" id="GO:0005739">
    <property type="term" value="C:mitochondrion"/>
    <property type="evidence" value="ECO:0007669"/>
    <property type="project" value="UniProtKB-SubCell"/>
</dbReference>
<dbReference type="GO" id="GO:0046872">
    <property type="term" value="F:metal ion binding"/>
    <property type="evidence" value="ECO:0007669"/>
    <property type="project" value="UniProtKB-UniRule"/>
</dbReference>
<keyword evidence="6" id="KW-0809">Transit peptide</keyword>
<evidence type="ECO:0000256" key="2">
    <source>
        <dbReference type="ARBA" id="ARBA00022670"/>
    </source>
</evidence>
<dbReference type="PROSITE" id="PS50896">
    <property type="entry name" value="LISH"/>
    <property type="match status" value="1"/>
</dbReference>
<reference evidence="10" key="1">
    <citation type="journal article" date="2013" name="Genome Biol.">
        <title>Draft genome of the mountain pine beetle, Dendroctonus ponderosae Hopkins, a major forest pest.</title>
        <authorList>
            <person name="Keeling C.I."/>
            <person name="Yuen M.M."/>
            <person name="Liao N.Y."/>
            <person name="Docking T.R."/>
            <person name="Chan S.K."/>
            <person name="Taylor G.A."/>
            <person name="Palmquist D.L."/>
            <person name="Jackman S.D."/>
            <person name="Nguyen A."/>
            <person name="Li M."/>
            <person name="Henderson H."/>
            <person name="Janes J.K."/>
            <person name="Zhao Y."/>
            <person name="Pandoh P."/>
            <person name="Moore R."/>
            <person name="Sperling F.A."/>
            <person name="Huber D.P."/>
            <person name="Birol I."/>
            <person name="Jones S.J."/>
            <person name="Bohlmann J."/>
        </authorList>
    </citation>
    <scope>NUCLEOTIDE SEQUENCE</scope>
</reference>
<dbReference type="Gene3D" id="1.10.1370.10">
    <property type="entry name" value="Neurolysin, domain 3"/>
    <property type="match status" value="1"/>
</dbReference>
<evidence type="ECO:0000256" key="5">
    <source>
        <dbReference type="ARBA" id="ARBA00022833"/>
    </source>
</evidence>
<comment type="similarity">
    <text evidence="9">Belongs to the peptidase M3 family.</text>
</comment>
<dbReference type="Gene3D" id="1.25.10.10">
    <property type="entry name" value="Leucine-rich Repeat Variant"/>
    <property type="match status" value="2"/>
</dbReference>
<dbReference type="GO" id="GO:0055037">
    <property type="term" value="C:recycling endosome"/>
    <property type="evidence" value="ECO:0007669"/>
    <property type="project" value="TreeGrafter"/>
</dbReference>
<dbReference type="OMA" id="TYFQFQT"/>
<dbReference type="Gene3D" id="3.40.390.10">
    <property type="entry name" value="Collagenase (Catalytic Domain)"/>
    <property type="match status" value="1"/>
</dbReference>
<dbReference type="SUPFAM" id="SSF55486">
    <property type="entry name" value="Metalloproteases ('zincins'), catalytic domain"/>
    <property type="match status" value="1"/>
</dbReference>
<dbReference type="PANTHER" id="PTHR32059:SF0">
    <property type="entry name" value="RAB11-BINDING PROTEIN RELCH"/>
    <property type="match status" value="1"/>
</dbReference>
<dbReference type="FunFam" id="3.40.390.10:FF:000013">
    <property type="entry name" value="Mitochondrial intermediate peptidase"/>
    <property type="match status" value="1"/>
</dbReference>
<dbReference type="GO" id="GO:0005802">
    <property type="term" value="C:trans-Golgi network"/>
    <property type="evidence" value="ECO:0007669"/>
    <property type="project" value="InterPro"/>
</dbReference>
<dbReference type="InterPro" id="IPR040362">
    <property type="entry name" value="RELCH"/>
</dbReference>
<dbReference type="Pfam" id="PF01432">
    <property type="entry name" value="Peptidase_M3"/>
    <property type="match status" value="1"/>
</dbReference>
<keyword evidence="5 9" id="KW-0862">Zinc</keyword>
<protein>
    <submittedName>
        <fullName evidence="10">Uncharacterized protein</fullName>
    </submittedName>
</protein>
<evidence type="ECO:0000313" key="10">
    <source>
        <dbReference type="EMBL" id="ENN71597.1"/>
    </source>
</evidence>
<feature type="non-terminal residue" evidence="10">
    <location>
        <position position="1"/>
    </location>
</feature>
<dbReference type="EMBL" id="KB741261">
    <property type="protein sequence ID" value="ENN71597.1"/>
    <property type="molecule type" value="Genomic_DNA"/>
</dbReference>
<keyword evidence="7 9" id="KW-0482">Metalloprotease</keyword>
<evidence type="ECO:0000256" key="9">
    <source>
        <dbReference type="RuleBase" id="RU003435"/>
    </source>
</evidence>
<sequence length="1809" mass="205213">MSLAKPDCDSIEIEQVALETPAKKTLSYSDIASKLLEDKFLLTALELHTEFVEAGKEIKVLRDFFSNPGNFEASSQETTTRLSRCGSQATLDSLDLTRYSEDGAVGDERVAVLEFELRKAKETINALRNNLTFAIESESSTPDKGSLRNIPSTSIKPYEQRALNFLINEYLLLQGYKLTSITFADENQNQDFDDWDDVGLNICKPPELLFLYREGLKQSGQSGLVASTQTEIGDDEKDDLIRKQCLSVIHDNKPESAMFRNILRRRPVWPVRKVSKARVSIWSPLAEAFNTRPVPKFNLRSKDVGLFGVPELTTHEGFYDLKQNCVAKTNSLIEEALSGTRKRKMVEVFDEISDCLCQVADLAEFIRLSHPQSEYNYAAQVACGTVSGIVETLNTNIELYEVLRNATRKGDFVETSEVDKHVGELFLFDFEQCGIHFCEDKRNQVVALNDEILQLGQRFVAGTSTPRFIRKDMLPPNIRHLFMSDGEKIFINGLYTDSNNPMAREVAYKLFLHPDPNQEYLLSHLLDARDKLGQICGFTSYSDRALRGSTIDTPENLSLFLNSLKSDLWEKAQSDFRCMDQIKQNESLGHGPLASWDVPYYTQTAKKEWFKVSSKEYSPYFSLGACMDGLNMLFQSLYGIQLINTEVSPGECWFTDVYKLSVVDETEGLLGYIYCDLYERTGKPNQDCHFTIRGGKQLPDGSYQSPIVVLMLNLPPPRWSSPSLLSPNMVDNLFHEMGHAMHSMLGRTQYQHVTGTRCSTDFAEVPSILMEYFASDTRVLKHFARHFQTKQPMTDAMLNRLCASKHLFTASETQLQVFYAALDQAYHGKHPIGGSTTEVLAEIQKEYYGLPYVPSTAWQLRFSHLIGYGAKYYSYLVSRAVAYLIWKTYFEKDPLSRTSGEKYRRECLAFGGGKNPKQLVGDFLNMEPTASAFAKALINEIDHHQSQVDAGCEIEELKSQLDFLEADLAELQSLKEQLQKEYTVISDDIISSELKTAVKTSECSDSPERFEIIDKNMSLFKKKDIEDTISNNSFNTSDWAKISLPDQECGKESNSQKMCENERLFKDLSLERFTKDVFSLCYLDIEHSFECDALDEHVDVESFVHIISQTLPKIIPNIILNKREEVIPLLMTAISLNPKISERDKLLQQLFHLKKRPTKEERLTILAAVIGIAKYSGEQLVENEILPQCWLQLTHKHVERRLLIAEACTVLIPYVSVSIESTIRNSLILSMLQQMLEDKEEIVRDQIIKAFALLLCYCKEPDKYSQCEQIALNTLNDVSHSVVHLSSNILFPVLARWAQHEGCLNTSLLKKLLHRLNSHVKNIESQTKASQDIDQIQRVLSVLDNLLPFLLTLVIYNEHVISNIEKDVVIPTRSDFSSTYTKLTNPENFFKSELHFGTVLYEFDKYISDNPNTSWPEMNWVVDVMYELPDLLNNLHHIELAQQPVLEGFINLFAHICIVFGPNFINYKVRPVLHKNIQNLEQVISSFNQFCPSLNIIPIYVIVLHFTENFDEISSVLKKFLYVLPLCGSPLDCLELTVRKLTEVGLQEIVVDCLWSGVVHQRPLVKSASANLFCCIIRSCSEDLLKSKVAGAIVTMANDSDVLVRTATIPALGRLITNCSVKEIHDKAYMQLQTLLNDPTLTENHALTRQLIVTLGNIFVGSCSTFRNDVILPQLTSFAVFMSQMTNQTRKIDMALALVEAFTHVVYSPLNKPNISSVVKPGLKCLDLVISENPSLSTHHETVLSMMKECDNKASQSVSGSPIEKPHKLGQNVNQGVEEMRQRMSKIFTKPHMSKSNTLHNFPGIFKKK</sequence>
<dbReference type="OrthoDB" id="1695393at2759"/>
<dbReference type="CDD" id="cd06457">
    <property type="entry name" value="M3A_MIP"/>
    <property type="match status" value="1"/>
</dbReference>
<accession>N6TZD0</accession>
<dbReference type="SMART" id="SM00667">
    <property type="entry name" value="LisH"/>
    <property type="match status" value="1"/>
</dbReference>
<name>N6TZD0_DENPD</name>
<evidence type="ECO:0000256" key="7">
    <source>
        <dbReference type="ARBA" id="ARBA00023049"/>
    </source>
</evidence>
<keyword evidence="4 9" id="KW-0378">Hydrolase</keyword>
<keyword evidence="3 9" id="KW-0479">Metal-binding</keyword>
<dbReference type="InterPro" id="IPR024079">
    <property type="entry name" value="MetalloPept_cat_dom_sf"/>
</dbReference>